<accession>A0AC61QTZ7</accession>
<reference evidence="1" key="1">
    <citation type="submission" date="2019-04" db="EMBL/GenBank/DDBJ databases">
        <title>Microbes associate with the intestines of laboratory mice.</title>
        <authorList>
            <person name="Navarre W."/>
            <person name="Wong E."/>
            <person name="Huang K."/>
            <person name="Tropini C."/>
            <person name="Ng K."/>
            <person name="Yu B."/>
        </authorList>
    </citation>
    <scope>NUCLEOTIDE SEQUENCE</scope>
    <source>
        <strain evidence="1">NM73_A23</strain>
    </source>
</reference>
<name>A0AC61QTZ7_9BACT</name>
<keyword evidence="2" id="KW-1185">Reference proteome</keyword>
<sequence length="212" mass="24503">MTVLNYQHLTQVPKSFLISTVSDNQHEILNNILRLHIKRKQIDCDLTYSIGCFYKHLPQPIYKFDKYPQTEDSLPLETAFDLEANTLHSIVIDLPFIIRNNKGGESINTCKIANRFNSFSSAKELYDANDSILSLAYDKLEKKGILIVKTMDVIFAGKQHWVANYVINKATELGFEMVDLFILIANKKMLRSDGCIQHHARKFHSYFLVFKK</sequence>
<gene>
    <name evidence="1" type="ORF">E5358_01720</name>
</gene>
<dbReference type="Proteomes" id="UP000308886">
    <property type="component" value="Unassembled WGS sequence"/>
</dbReference>
<organism evidence="1 2">
    <name type="scientific">Palleniella muris</name>
    <dbReference type="NCBI Taxonomy" id="3038145"/>
    <lineage>
        <taxon>Bacteria</taxon>
        <taxon>Pseudomonadati</taxon>
        <taxon>Bacteroidota</taxon>
        <taxon>Bacteroidia</taxon>
        <taxon>Bacteroidales</taxon>
        <taxon>Prevotellaceae</taxon>
        <taxon>Palleniella</taxon>
    </lineage>
</organism>
<dbReference type="EMBL" id="SRZC01000002">
    <property type="protein sequence ID" value="TGX83915.1"/>
    <property type="molecule type" value="Genomic_DNA"/>
</dbReference>
<evidence type="ECO:0000313" key="1">
    <source>
        <dbReference type="EMBL" id="TGX83915.1"/>
    </source>
</evidence>
<evidence type="ECO:0000313" key="2">
    <source>
        <dbReference type="Proteomes" id="UP000308886"/>
    </source>
</evidence>
<protein>
    <submittedName>
        <fullName evidence="1">Uncharacterized protein</fullName>
    </submittedName>
</protein>
<proteinExistence type="predicted"/>
<comment type="caution">
    <text evidence="1">The sequence shown here is derived from an EMBL/GenBank/DDBJ whole genome shotgun (WGS) entry which is preliminary data.</text>
</comment>